<dbReference type="PROSITE" id="PS50895">
    <property type="entry name" value="SURF1"/>
    <property type="match status" value="1"/>
</dbReference>
<dbReference type="EMBL" id="RSED01000006">
    <property type="protein sequence ID" value="RRS04684.1"/>
    <property type="molecule type" value="Genomic_DNA"/>
</dbReference>
<dbReference type="PANTHER" id="PTHR23427">
    <property type="entry name" value="SURFEIT LOCUS PROTEIN"/>
    <property type="match status" value="1"/>
</dbReference>
<comment type="caution">
    <text evidence="8">The sequence shown here is derived from an EMBL/GenBank/DDBJ whole genome shotgun (WGS) entry which is preliminary data.</text>
</comment>
<gene>
    <name evidence="8" type="ORF">EIP75_09715</name>
</gene>
<evidence type="ECO:0000256" key="7">
    <source>
        <dbReference type="SAM" id="MobiDB-lite"/>
    </source>
</evidence>
<dbReference type="RefSeq" id="WP_125243058.1">
    <property type="nucleotide sequence ID" value="NZ_RSED01000006.1"/>
</dbReference>
<dbReference type="InterPro" id="IPR045214">
    <property type="entry name" value="Surf1/Surf4"/>
</dbReference>
<keyword evidence="5 6" id="KW-0472">Membrane</keyword>
<feature type="transmembrane region" description="Helical" evidence="6">
    <location>
        <begin position="225"/>
        <end position="246"/>
    </location>
</feature>
<evidence type="ECO:0000256" key="2">
    <source>
        <dbReference type="ARBA" id="ARBA00007165"/>
    </source>
</evidence>
<reference evidence="8 9" key="1">
    <citation type="submission" date="2018-12" db="EMBL/GenBank/DDBJ databases">
        <title>The whole draft genome of Aquabacterium sp. SJQ9.</title>
        <authorList>
            <person name="Sun L."/>
            <person name="Gao X."/>
            <person name="Chen W."/>
            <person name="Huang K."/>
        </authorList>
    </citation>
    <scope>NUCLEOTIDE SEQUENCE [LARGE SCALE GENOMIC DNA]</scope>
    <source>
        <strain evidence="8 9">SJQ9</strain>
    </source>
</reference>
<accession>A0A3R8S888</accession>
<keyword evidence="6" id="KW-1003">Cell membrane</keyword>
<comment type="similarity">
    <text evidence="2 6">Belongs to the SURF1 family.</text>
</comment>
<evidence type="ECO:0000256" key="1">
    <source>
        <dbReference type="ARBA" id="ARBA00004370"/>
    </source>
</evidence>
<evidence type="ECO:0000256" key="5">
    <source>
        <dbReference type="ARBA" id="ARBA00023136"/>
    </source>
</evidence>
<dbReference type="GO" id="GO:0005886">
    <property type="term" value="C:plasma membrane"/>
    <property type="evidence" value="ECO:0007669"/>
    <property type="project" value="UniProtKB-SubCell"/>
</dbReference>
<dbReference type="Pfam" id="PF02104">
    <property type="entry name" value="SURF1"/>
    <property type="match status" value="1"/>
</dbReference>
<evidence type="ECO:0000313" key="8">
    <source>
        <dbReference type="EMBL" id="RRS04684.1"/>
    </source>
</evidence>
<evidence type="ECO:0000256" key="6">
    <source>
        <dbReference type="RuleBase" id="RU363076"/>
    </source>
</evidence>
<feature type="transmembrane region" description="Helical" evidence="6">
    <location>
        <begin position="20"/>
        <end position="40"/>
    </location>
</feature>
<keyword evidence="4 6" id="KW-1133">Transmembrane helix</keyword>
<dbReference type="OrthoDB" id="9807214at2"/>
<dbReference type="PANTHER" id="PTHR23427:SF2">
    <property type="entry name" value="SURFEIT LOCUS PROTEIN 1"/>
    <property type="match status" value="1"/>
</dbReference>
<sequence length="276" mass="29829">MQVSEGAAPARRGPRSKAALIVLAIVAALLFAGFVALGTWQVQRRAWKLDLIERVTQRVNAPAEAAPGPAEWPRVNAAEHEYRHVRLSGKFVHEDESLVQASTVRGGGFWVITPLRRADGSVVLVNRGFVPPELKDPAKRASCNPALEVSVSGLLRLSEPGGGFLRQNDPAAGRWFSRDVPAIAQAHGLTRVAPYFVDADATTSPEVQSAPIGGLTVLAFSTNHLVYAITWYTLALMVAGAAWYVVRVERRDAGMQDNAGHADPDARHDNPDQPPR</sequence>
<dbReference type="CDD" id="cd06662">
    <property type="entry name" value="SURF1"/>
    <property type="match status" value="1"/>
</dbReference>
<keyword evidence="9" id="KW-1185">Reference proteome</keyword>
<dbReference type="InterPro" id="IPR002994">
    <property type="entry name" value="Surf1/Shy1"/>
</dbReference>
<dbReference type="Proteomes" id="UP000269265">
    <property type="component" value="Unassembled WGS sequence"/>
</dbReference>
<organism evidence="8 9">
    <name type="scientific">Aquabacterium soli</name>
    <dbReference type="NCBI Taxonomy" id="2493092"/>
    <lineage>
        <taxon>Bacteria</taxon>
        <taxon>Pseudomonadati</taxon>
        <taxon>Pseudomonadota</taxon>
        <taxon>Betaproteobacteria</taxon>
        <taxon>Burkholderiales</taxon>
        <taxon>Aquabacterium</taxon>
    </lineage>
</organism>
<proteinExistence type="inferred from homology"/>
<evidence type="ECO:0000256" key="3">
    <source>
        <dbReference type="ARBA" id="ARBA00022692"/>
    </source>
</evidence>
<name>A0A3R8S888_9BURK</name>
<feature type="region of interest" description="Disordered" evidence="7">
    <location>
        <begin position="256"/>
        <end position="276"/>
    </location>
</feature>
<keyword evidence="3 6" id="KW-0812">Transmembrane</keyword>
<evidence type="ECO:0000256" key="4">
    <source>
        <dbReference type="ARBA" id="ARBA00022989"/>
    </source>
</evidence>
<protein>
    <recommendedName>
        <fullName evidence="6">SURF1-like protein</fullName>
    </recommendedName>
</protein>
<dbReference type="AlphaFoldDB" id="A0A3R8S888"/>
<comment type="subcellular location">
    <subcellularLocation>
        <location evidence="6">Cell membrane</location>
        <topology evidence="6">Multi-pass membrane protein</topology>
    </subcellularLocation>
    <subcellularLocation>
        <location evidence="1">Membrane</location>
    </subcellularLocation>
</comment>
<evidence type="ECO:0000313" key="9">
    <source>
        <dbReference type="Proteomes" id="UP000269265"/>
    </source>
</evidence>